<feature type="compositionally biased region" description="Polar residues" evidence="1">
    <location>
        <begin position="15"/>
        <end position="24"/>
    </location>
</feature>
<accession>A0A197K0K1</accession>
<dbReference type="EMBL" id="KV442033">
    <property type="protein sequence ID" value="OAQ30733.1"/>
    <property type="molecule type" value="Genomic_DNA"/>
</dbReference>
<evidence type="ECO:0000313" key="3">
    <source>
        <dbReference type="Proteomes" id="UP000078512"/>
    </source>
</evidence>
<feature type="compositionally biased region" description="Basic and acidic residues" evidence="1">
    <location>
        <begin position="39"/>
        <end position="55"/>
    </location>
</feature>
<evidence type="ECO:0000256" key="1">
    <source>
        <dbReference type="SAM" id="MobiDB-lite"/>
    </source>
</evidence>
<feature type="compositionally biased region" description="Basic and acidic residues" evidence="1">
    <location>
        <begin position="90"/>
        <end position="101"/>
    </location>
</feature>
<feature type="compositionally biased region" description="Basic and acidic residues" evidence="1">
    <location>
        <begin position="118"/>
        <end position="133"/>
    </location>
</feature>
<organism evidence="2 3">
    <name type="scientific">Linnemannia elongata AG-77</name>
    <dbReference type="NCBI Taxonomy" id="1314771"/>
    <lineage>
        <taxon>Eukaryota</taxon>
        <taxon>Fungi</taxon>
        <taxon>Fungi incertae sedis</taxon>
        <taxon>Mucoromycota</taxon>
        <taxon>Mortierellomycotina</taxon>
        <taxon>Mortierellomycetes</taxon>
        <taxon>Mortierellales</taxon>
        <taxon>Mortierellaceae</taxon>
        <taxon>Linnemannia</taxon>
    </lineage>
</organism>
<feature type="region of interest" description="Disordered" evidence="1">
    <location>
        <begin position="1"/>
        <end position="135"/>
    </location>
</feature>
<name>A0A197K0K1_9FUNG</name>
<proteinExistence type="predicted"/>
<protein>
    <submittedName>
        <fullName evidence="2">Uncharacterized protein</fullName>
    </submittedName>
</protein>
<reference evidence="2 3" key="1">
    <citation type="submission" date="2016-05" db="EMBL/GenBank/DDBJ databases">
        <title>Genome sequencing reveals origins of a unique bacterial endosymbiosis in the earliest lineages of terrestrial Fungi.</title>
        <authorList>
            <consortium name="DOE Joint Genome Institute"/>
            <person name="Uehling J."/>
            <person name="Gryganskyi A."/>
            <person name="Hameed K."/>
            <person name="Tschaplinski T."/>
            <person name="Misztal P."/>
            <person name="Wu S."/>
            <person name="Desiro A."/>
            <person name="Vande Pol N."/>
            <person name="Du Z.-Y."/>
            <person name="Zienkiewicz A."/>
            <person name="Zienkiewicz K."/>
            <person name="Morin E."/>
            <person name="Tisserant E."/>
            <person name="Splivallo R."/>
            <person name="Hainaut M."/>
            <person name="Henrissat B."/>
            <person name="Ohm R."/>
            <person name="Kuo A."/>
            <person name="Yan J."/>
            <person name="Lipzen A."/>
            <person name="Nolan M."/>
            <person name="Labutti K."/>
            <person name="Barry K."/>
            <person name="Goldstein A."/>
            <person name="Labbe J."/>
            <person name="Schadt C."/>
            <person name="Tuskan G."/>
            <person name="Grigoriev I."/>
            <person name="Martin F."/>
            <person name="Vilgalys R."/>
            <person name="Bonito G."/>
        </authorList>
    </citation>
    <scope>NUCLEOTIDE SEQUENCE [LARGE SCALE GENOMIC DNA]</scope>
    <source>
        <strain evidence="2 3">AG-77</strain>
    </source>
</reference>
<dbReference type="Proteomes" id="UP000078512">
    <property type="component" value="Unassembled WGS sequence"/>
</dbReference>
<gene>
    <name evidence="2" type="ORF">K457DRAFT_421848</name>
</gene>
<feature type="compositionally biased region" description="Basic and acidic residues" evidence="1">
    <location>
        <begin position="1"/>
        <end position="10"/>
    </location>
</feature>
<sequence>MDKVKVELRGHGQGNAAQGKSNGGESKENPHVGRVRGRSLKDKVKADPELIEKDANSGCVEPLQRLNRIDEADTVGHHSEQEGESIEPSCKGDKGCVEPLKESAIVRAWQEGQDQGDDDKGSRDEREKAKEDGSDFDLLGLGLDVAGGVVIIGG</sequence>
<feature type="compositionally biased region" description="Basic and acidic residues" evidence="1">
    <location>
        <begin position="67"/>
        <end position="81"/>
    </location>
</feature>
<keyword evidence="3" id="KW-1185">Reference proteome</keyword>
<dbReference type="AlphaFoldDB" id="A0A197K0K1"/>
<evidence type="ECO:0000313" key="2">
    <source>
        <dbReference type="EMBL" id="OAQ30733.1"/>
    </source>
</evidence>